<dbReference type="InterPro" id="IPR001296">
    <property type="entry name" value="Glyco_trans_1"/>
</dbReference>
<dbReference type="EMBL" id="PDEQ01000002">
    <property type="protein sequence ID" value="PEN14616.1"/>
    <property type="molecule type" value="Genomic_DNA"/>
</dbReference>
<evidence type="ECO:0000256" key="4">
    <source>
        <dbReference type="ARBA" id="ARBA00044517"/>
    </source>
</evidence>
<accession>A0A2A8D117</accession>
<organism evidence="9 10">
    <name type="scientific">Longibacter salinarum</name>
    <dbReference type="NCBI Taxonomy" id="1850348"/>
    <lineage>
        <taxon>Bacteria</taxon>
        <taxon>Pseudomonadati</taxon>
        <taxon>Rhodothermota</taxon>
        <taxon>Rhodothermia</taxon>
        <taxon>Rhodothermales</taxon>
        <taxon>Salisaetaceae</taxon>
        <taxon>Longibacter</taxon>
    </lineage>
</organism>
<sequence>MDIFALEPWYGGSHRNFLDGLVEHSSHTIRTITMPGRFWRWRMEGGGVTLARKAREAVDEVGVPDLLFVNDMVNVPAFLSLTRDVFADVPVALYFHENQLTYPLPPDRSRDRAYSITNYLSALAADRVFFNTAFHRDEFLEALPVLLRNFPDFTNLHTVREIREKSEVLHLGVDLAAHDEYDSERVVRTGGQGEPPVVLWNQRWEYDKNPKAFFRAMNRLDDAGCDFRLILAGKAFREQPEEFEQAFERYAERILHYGYAEDFSEYSRLLHRADIVVSTALHEFFGVAIMEAIYCGCHPLLPDRLSYPELVPETHHRPLLHAPVLYEDEDHLFAVLRSILDGNERTLPPATLRKIPQPYDWDTHVADYDAAFEAMTRSTG</sequence>
<dbReference type="InterPro" id="IPR022701">
    <property type="entry name" value="QTMAN_N"/>
</dbReference>
<evidence type="ECO:0000259" key="8">
    <source>
        <dbReference type="Pfam" id="PF12038"/>
    </source>
</evidence>
<keyword evidence="10" id="KW-1185">Reference proteome</keyword>
<evidence type="ECO:0000256" key="3">
    <source>
        <dbReference type="ARBA" id="ARBA00022679"/>
    </source>
</evidence>
<dbReference type="PANTHER" id="PTHR13615">
    <property type="entry name" value="GLYCOSYLTRANSFERASE-LIKE 1"/>
    <property type="match status" value="1"/>
</dbReference>
<evidence type="ECO:0000313" key="10">
    <source>
        <dbReference type="Proteomes" id="UP000220102"/>
    </source>
</evidence>
<reference evidence="9 10" key="1">
    <citation type="submission" date="2017-10" db="EMBL/GenBank/DDBJ databases">
        <title>Draft genome of Longibacter Salinarum.</title>
        <authorList>
            <person name="Goh K.M."/>
            <person name="Shamsir M.S."/>
            <person name="Lim S.W."/>
        </authorList>
    </citation>
    <scope>NUCLEOTIDE SEQUENCE [LARGE SCALE GENOMIC DNA]</scope>
    <source>
        <strain evidence="9 10">KCTC 52045</strain>
    </source>
</reference>
<evidence type="ECO:0000256" key="5">
    <source>
        <dbReference type="ARBA" id="ARBA00044539"/>
    </source>
</evidence>
<dbReference type="GO" id="GO:0016438">
    <property type="term" value="F:tRNA-queuosine(34) beta-mannosyltransferase activity"/>
    <property type="evidence" value="ECO:0007669"/>
    <property type="project" value="UniProtKB-EC"/>
</dbReference>
<evidence type="ECO:0000256" key="1">
    <source>
        <dbReference type="ARBA" id="ARBA00009481"/>
    </source>
</evidence>
<dbReference type="OrthoDB" id="9792163at2"/>
<dbReference type="AlphaFoldDB" id="A0A2A8D117"/>
<keyword evidence="3 9" id="KW-0808">Transferase</keyword>
<comment type="caution">
    <text evidence="9">The sequence shown here is derived from an EMBL/GenBank/DDBJ whole genome shotgun (WGS) entry which is preliminary data.</text>
</comment>
<feature type="domain" description="Glycosyl transferase family 1" evidence="7">
    <location>
        <begin position="192"/>
        <end position="315"/>
    </location>
</feature>
<comment type="catalytic activity">
    <reaction evidence="6">
        <text>queuosine(34) in tRNA(Asp) + GDP-alpha-D-mannose = O-4''-alpha-D-mannosylqueuosine(34) in tRNA(Asp) + GDP + H(+)</text>
        <dbReference type="Rhea" id="RHEA:12885"/>
        <dbReference type="Rhea" id="RHEA-COMP:18572"/>
        <dbReference type="Rhea" id="RHEA-COMP:18581"/>
        <dbReference type="ChEBI" id="CHEBI:15378"/>
        <dbReference type="ChEBI" id="CHEBI:57527"/>
        <dbReference type="ChEBI" id="CHEBI:58189"/>
        <dbReference type="ChEBI" id="CHEBI:194431"/>
        <dbReference type="ChEBI" id="CHEBI:194442"/>
        <dbReference type="EC" id="2.4.1.110"/>
    </reaction>
    <physiologicalReaction direction="left-to-right" evidence="6">
        <dbReference type="Rhea" id="RHEA:12886"/>
    </physiologicalReaction>
</comment>
<proteinExistence type="inferred from homology"/>
<dbReference type="Proteomes" id="UP000220102">
    <property type="component" value="Unassembled WGS sequence"/>
</dbReference>
<dbReference type="PANTHER" id="PTHR13615:SF3">
    <property type="entry name" value="GLYCOSYLTRANSFERASE-LIKE DOMAIN-CONTAINING PROTEIN 1"/>
    <property type="match status" value="1"/>
</dbReference>
<evidence type="ECO:0000313" key="9">
    <source>
        <dbReference type="EMBL" id="PEN14616.1"/>
    </source>
</evidence>
<dbReference type="Pfam" id="PF12038">
    <property type="entry name" value="QTMAN_N"/>
    <property type="match status" value="1"/>
</dbReference>
<evidence type="ECO:0000256" key="2">
    <source>
        <dbReference type="ARBA" id="ARBA00022676"/>
    </source>
</evidence>
<name>A0A2A8D117_9BACT</name>
<dbReference type="Pfam" id="PF00534">
    <property type="entry name" value="Glycos_transf_1"/>
    <property type="match status" value="1"/>
</dbReference>
<dbReference type="RefSeq" id="WP_098074789.1">
    <property type="nucleotide sequence ID" value="NZ_PDEQ01000002.1"/>
</dbReference>
<evidence type="ECO:0000259" key="7">
    <source>
        <dbReference type="Pfam" id="PF00534"/>
    </source>
</evidence>
<dbReference type="EC" id="2.4.1.110" evidence="4"/>
<keyword evidence="2" id="KW-0328">Glycosyltransferase</keyword>
<dbReference type="Gene3D" id="3.40.50.2000">
    <property type="entry name" value="Glycogen Phosphorylase B"/>
    <property type="match status" value="2"/>
</dbReference>
<feature type="domain" description="tRNA-queuosine alpha-mannosyltransferase N-terminal" evidence="8">
    <location>
        <begin position="3"/>
        <end position="173"/>
    </location>
</feature>
<comment type="similarity">
    <text evidence="1">Belongs to the glycosyltransferase group 1 family. Glycosyltransferase 4 subfamily.</text>
</comment>
<dbReference type="CDD" id="cd03801">
    <property type="entry name" value="GT4_PimA-like"/>
    <property type="match status" value="1"/>
</dbReference>
<gene>
    <name evidence="9" type="ORF">CRI94_06230</name>
</gene>
<dbReference type="SUPFAM" id="SSF53756">
    <property type="entry name" value="UDP-Glycosyltransferase/glycogen phosphorylase"/>
    <property type="match status" value="1"/>
</dbReference>
<evidence type="ECO:0000256" key="6">
    <source>
        <dbReference type="ARBA" id="ARBA00048439"/>
    </source>
</evidence>
<dbReference type="InterPro" id="IPR051862">
    <property type="entry name" value="GT-like_domain_containing_1"/>
</dbReference>
<protein>
    <recommendedName>
        <fullName evidence="5">tRNA-queuosine alpha-mannosyltransferase</fullName>
        <ecNumber evidence="4">2.4.1.110</ecNumber>
    </recommendedName>
</protein>